<evidence type="ECO:0000256" key="3">
    <source>
        <dbReference type="ARBA" id="ARBA00022475"/>
    </source>
</evidence>
<gene>
    <name evidence="10" type="primary">mscS_1</name>
    <name evidence="10" type="ORF">HT99x_00052</name>
</gene>
<sequence>MNMMQAMLTKVGSSLPAILMSILIFALFWFLAKFCTSLIQRLALKSTPQKQPVFLVFTIATRIAILLVGAITALGSAGVNVSAMVASLGLSGLAIGLASKDAFSNLMAGIMVLLYQPFKIGDNIQVGEHNGTVTKMSLRYTHLQGDNKEILIPNASLLTNNIIICGKI</sequence>
<comment type="similarity">
    <text evidence="2 7">Belongs to the MscS (TC 1.A.23) family.</text>
</comment>
<dbReference type="InterPro" id="IPR049142">
    <property type="entry name" value="MS_channel_1st"/>
</dbReference>
<evidence type="ECO:0000259" key="9">
    <source>
        <dbReference type="Pfam" id="PF21088"/>
    </source>
</evidence>
<reference evidence="10" key="1">
    <citation type="submission" date="2015-09" db="EMBL/GenBank/DDBJ databases">
        <title>Draft Genome Sequences of Two Novel Amoeba-resistant Intranuclear Bacteria, Candidatus Berkiella cookevillensis and Candidatus Berkiella aquae.</title>
        <authorList>
            <person name="Mehari Y.T."/>
            <person name="Arivett B.A."/>
            <person name="Farone A.L."/>
            <person name="Gunderson J.H."/>
            <person name="Farone M.B."/>
        </authorList>
    </citation>
    <scope>NUCLEOTIDE SEQUENCE [LARGE SCALE GENOMIC DNA]</scope>
    <source>
        <strain evidence="10">HT99</strain>
    </source>
</reference>
<dbReference type="InterPro" id="IPR006685">
    <property type="entry name" value="MscS_channel_2nd"/>
</dbReference>
<keyword evidence="3" id="KW-1003">Cell membrane</keyword>
<dbReference type="InterPro" id="IPR045275">
    <property type="entry name" value="MscS_archaea/bacteria_type"/>
</dbReference>
<feature type="domain" description="Mechanosensitive ion channel transmembrane helices 2/3" evidence="9">
    <location>
        <begin position="61"/>
        <end position="100"/>
    </location>
</feature>
<organism evidence="10">
    <name type="scientific">Candidatus Berkiella aquae</name>
    <dbReference type="NCBI Taxonomy" id="295108"/>
    <lineage>
        <taxon>Bacteria</taxon>
        <taxon>Pseudomonadati</taxon>
        <taxon>Pseudomonadota</taxon>
        <taxon>Gammaproteobacteria</taxon>
        <taxon>Candidatus Berkiellales</taxon>
        <taxon>Candidatus Berkiellaceae</taxon>
        <taxon>Candidatus Berkiella</taxon>
    </lineage>
</organism>
<evidence type="ECO:0000313" key="10">
    <source>
        <dbReference type="EMBL" id="KRG22516.1"/>
    </source>
</evidence>
<dbReference type="STRING" id="295108.HT99x_00052"/>
<accession>A0A0Q9YZR0</accession>
<evidence type="ECO:0000256" key="4">
    <source>
        <dbReference type="ARBA" id="ARBA00022692"/>
    </source>
</evidence>
<dbReference type="SUPFAM" id="SSF50182">
    <property type="entry name" value="Sm-like ribonucleoproteins"/>
    <property type="match status" value="1"/>
</dbReference>
<evidence type="ECO:0000256" key="5">
    <source>
        <dbReference type="ARBA" id="ARBA00022989"/>
    </source>
</evidence>
<proteinExistence type="inferred from homology"/>
<keyword evidence="6 7" id="KW-0472">Membrane</keyword>
<dbReference type="PANTHER" id="PTHR30221:SF1">
    <property type="entry name" value="SMALL-CONDUCTANCE MECHANOSENSITIVE CHANNEL"/>
    <property type="match status" value="1"/>
</dbReference>
<protein>
    <recommendedName>
        <fullName evidence="7">Small-conductance mechanosensitive channel</fullName>
    </recommendedName>
</protein>
<evidence type="ECO:0000256" key="1">
    <source>
        <dbReference type="ARBA" id="ARBA00004651"/>
    </source>
</evidence>
<evidence type="ECO:0000256" key="7">
    <source>
        <dbReference type="RuleBase" id="RU369025"/>
    </source>
</evidence>
<dbReference type="InterPro" id="IPR011014">
    <property type="entry name" value="MscS_channel_TM-2"/>
</dbReference>
<dbReference type="AlphaFoldDB" id="A0A0Q9YZR0"/>
<dbReference type="InterPro" id="IPR008910">
    <property type="entry name" value="MSC_TM_helix"/>
</dbReference>
<comment type="subunit">
    <text evidence="7">Homoheptamer.</text>
</comment>
<dbReference type="GO" id="GO:0005886">
    <property type="term" value="C:plasma membrane"/>
    <property type="evidence" value="ECO:0007669"/>
    <property type="project" value="UniProtKB-SubCell"/>
</dbReference>
<feature type="transmembrane region" description="Helical" evidence="7">
    <location>
        <begin position="53"/>
        <end position="75"/>
    </location>
</feature>
<dbReference type="InterPro" id="IPR010920">
    <property type="entry name" value="LSM_dom_sf"/>
</dbReference>
<feature type="domain" description="Mechanosensitive ion channel MscS" evidence="8">
    <location>
        <begin position="101"/>
        <end position="163"/>
    </location>
</feature>
<dbReference type="SUPFAM" id="SSF82861">
    <property type="entry name" value="Mechanosensitive channel protein MscS (YggB), transmembrane region"/>
    <property type="match status" value="1"/>
</dbReference>
<keyword evidence="5 7" id="KW-1133">Transmembrane helix</keyword>
<keyword evidence="4 7" id="KW-0812">Transmembrane</keyword>
<dbReference type="Pfam" id="PF21088">
    <property type="entry name" value="MS_channel_1st"/>
    <property type="match status" value="1"/>
</dbReference>
<keyword evidence="7" id="KW-0997">Cell inner membrane</keyword>
<dbReference type="Pfam" id="PF05552">
    <property type="entry name" value="MS_channel_1st_1"/>
    <property type="match status" value="1"/>
</dbReference>
<name>A0A0Q9YZR0_9GAMM</name>
<evidence type="ECO:0000256" key="6">
    <source>
        <dbReference type="ARBA" id="ARBA00023136"/>
    </source>
</evidence>
<keyword evidence="7" id="KW-0813">Transport</keyword>
<feature type="transmembrane region" description="Helical" evidence="7">
    <location>
        <begin position="12"/>
        <end position="32"/>
    </location>
</feature>
<dbReference type="InterPro" id="IPR023408">
    <property type="entry name" value="MscS_beta-dom_sf"/>
</dbReference>
<dbReference type="GO" id="GO:0008381">
    <property type="term" value="F:mechanosensitive monoatomic ion channel activity"/>
    <property type="evidence" value="ECO:0007669"/>
    <property type="project" value="InterPro"/>
</dbReference>
<comment type="subcellular location">
    <subcellularLocation>
        <location evidence="7">Cell inner membrane</location>
        <topology evidence="7">Multi-pass membrane protein</topology>
    </subcellularLocation>
    <subcellularLocation>
        <location evidence="1">Cell membrane</location>
        <topology evidence="1">Multi-pass membrane protein</topology>
    </subcellularLocation>
</comment>
<comment type="function">
    <text evidence="7">Mechanosensitive channel that participates in the regulation of osmotic pressure changes within the cell, opening in response to stretch forces in the membrane lipid bilayer, without the need for other proteins. Contributes to normal resistance to hypoosmotic shock. Forms an ion channel of 1.0 nanosiemens conductance with a slight preference for anions.</text>
</comment>
<feature type="transmembrane region" description="Helical" evidence="7">
    <location>
        <begin position="81"/>
        <end position="98"/>
    </location>
</feature>
<dbReference type="Pfam" id="PF00924">
    <property type="entry name" value="MS_channel_2nd"/>
    <property type="match status" value="1"/>
</dbReference>
<comment type="caution">
    <text evidence="10">The sequence shown here is derived from an EMBL/GenBank/DDBJ whole genome shotgun (WGS) entry which is preliminary data.</text>
</comment>
<dbReference type="Gene3D" id="1.10.287.1260">
    <property type="match status" value="1"/>
</dbReference>
<evidence type="ECO:0000256" key="2">
    <source>
        <dbReference type="ARBA" id="ARBA00008017"/>
    </source>
</evidence>
<dbReference type="Gene3D" id="2.30.30.60">
    <property type="match status" value="1"/>
</dbReference>
<comment type="caution">
    <text evidence="7">Lacks conserved residue(s) required for the propagation of feature annotation.</text>
</comment>
<dbReference type="EMBL" id="LKAJ01000001">
    <property type="protein sequence ID" value="KRG22516.1"/>
    <property type="molecule type" value="Genomic_DNA"/>
</dbReference>
<keyword evidence="7" id="KW-0407">Ion channel</keyword>
<evidence type="ECO:0000259" key="8">
    <source>
        <dbReference type="Pfam" id="PF00924"/>
    </source>
</evidence>
<dbReference type="PANTHER" id="PTHR30221">
    <property type="entry name" value="SMALL-CONDUCTANCE MECHANOSENSITIVE CHANNEL"/>
    <property type="match status" value="1"/>
</dbReference>
<keyword evidence="7" id="KW-0406">Ion transport</keyword>